<dbReference type="OrthoDB" id="9797603at2"/>
<dbReference type="Gene3D" id="3.90.1200.10">
    <property type="match status" value="1"/>
</dbReference>
<evidence type="ECO:0000313" key="3">
    <source>
        <dbReference type="Proteomes" id="UP000033725"/>
    </source>
</evidence>
<feature type="domain" description="Aminoglycoside phosphotransferase" evidence="1">
    <location>
        <begin position="42"/>
        <end position="260"/>
    </location>
</feature>
<dbReference type="Pfam" id="PF01636">
    <property type="entry name" value="APH"/>
    <property type="match status" value="1"/>
</dbReference>
<sequence length="302" mass="32510">MHEGELAFDTATAARLIARRFPELRGEPVRPVPLTGTVNRIIRVGREHVARFPLLGAAETELEREATALAEFAAASPYPAPRPYGIAAPSTEFPSAWAMQTWVEGETADPVSAAAAPTLAHDLASLIRALRAVDLRGRTFDGNGRGGCLGDHDEWVAHCLARSAHLFDAARAERLWAALRELPSTGTEVMSHRDLTPFNLLVAERAGETRLAGVLDGGSFGPADPALDLVVAWHLFEAPTRRVLRDGVGVEDVEWQRGAAWALQQALGLGWYYEASNPTMSALGVSTVRRLLADAGLSVLID</sequence>
<accession>A0A0F0KSY9</accession>
<dbReference type="PANTHER" id="PTHR21310">
    <property type="entry name" value="AMINOGLYCOSIDE PHOSPHOTRANSFERASE-RELATED-RELATED"/>
    <property type="match status" value="1"/>
</dbReference>
<dbReference type="GO" id="GO:0016740">
    <property type="term" value="F:transferase activity"/>
    <property type="evidence" value="ECO:0007669"/>
    <property type="project" value="UniProtKB-KW"/>
</dbReference>
<dbReference type="Proteomes" id="UP000033725">
    <property type="component" value="Unassembled WGS sequence"/>
</dbReference>
<dbReference type="PANTHER" id="PTHR21310:SF42">
    <property type="entry name" value="BIFUNCTIONAL AAC_APH"/>
    <property type="match status" value="1"/>
</dbReference>
<dbReference type="AlphaFoldDB" id="A0A0F0KSY9"/>
<dbReference type="InterPro" id="IPR002575">
    <property type="entry name" value="Aminoglycoside_PTrfase"/>
</dbReference>
<reference evidence="2 3" key="1">
    <citation type="submission" date="2015-02" db="EMBL/GenBank/DDBJ databases">
        <title>Draft genome sequences of ten Microbacterium spp. with emphasis on heavy metal contaminated environments.</title>
        <authorList>
            <person name="Corretto E."/>
        </authorList>
    </citation>
    <scope>NUCLEOTIDE SEQUENCE [LARGE SCALE GENOMIC DNA]</scope>
    <source>
        <strain evidence="2 3">BEL163</strain>
    </source>
</reference>
<proteinExistence type="predicted"/>
<protein>
    <submittedName>
        <fullName evidence="2">Phosphotransferase enzyme family protein</fullName>
    </submittedName>
</protein>
<keyword evidence="2" id="KW-0808">Transferase</keyword>
<dbReference type="EMBL" id="JYIV01000021">
    <property type="protein sequence ID" value="KJL23993.1"/>
    <property type="molecule type" value="Genomic_DNA"/>
</dbReference>
<name>A0A0F0KSY9_9MICO</name>
<dbReference type="PATRIC" id="fig|82380.10.peg.1161"/>
<dbReference type="RefSeq" id="WP_045263093.1">
    <property type="nucleotide sequence ID" value="NZ_JYIV01000021.1"/>
</dbReference>
<organism evidence="2 3">
    <name type="scientific">Microbacterium oxydans</name>
    <dbReference type="NCBI Taxonomy" id="82380"/>
    <lineage>
        <taxon>Bacteria</taxon>
        <taxon>Bacillati</taxon>
        <taxon>Actinomycetota</taxon>
        <taxon>Actinomycetes</taxon>
        <taxon>Micrococcales</taxon>
        <taxon>Microbacteriaceae</taxon>
        <taxon>Microbacterium</taxon>
    </lineage>
</organism>
<dbReference type="InterPro" id="IPR051678">
    <property type="entry name" value="AGP_Transferase"/>
</dbReference>
<evidence type="ECO:0000313" key="2">
    <source>
        <dbReference type="EMBL" id="KJL23993.1"/>
    </source>
</evidence>
<gene>
    <name evidence="2" type="ORF">RN51_01157</name>
</gene>
<comment type="caution">
    <text evidence="2">The sequence shown here is derived from an EMBL/GenBank/DDBJ whole genome shotgun (WGS) entry which is preliminary data.</text>
</comment>
<dbReference type="InterPro" id="IPR011009">
    <property type="entry name" value="Kinase-like_dom_sf"/>
</dbReference>
<dbReference type="Gene3D" id="3.30.200.20">
    <property type="entry name" value="Phosphorylase Kinase, domain 1"/>
    <property type="match status" value="1"/>
</dbReference>
<evidence type="ECO:0000259" key="1">
    <source>
        <dbReference type="Pfam" id="PF01636"/>
    </source>
</evidence>
<dbReference type="SUPFAM" id="SSF56112">
    <property type="entry name" value="Protein kinase-like (PK-like)"/>
    <property type="match status" value="1"/>
</dbReference>